<reference evidence="1" key="1">
    <citation type="submission" date="2021-07" db="EMBL/GenBank/DDBJ databases">
        <title>Identification, Characterization, and Genomic Analysis of Novel Shewanella Virulent Phage from a Gold Mine.</title>
        <authorList>
            <person name="Bujak K."/>
            <person name="Decewicz P."/>
            <person name="Radlinska M."/>
        </authorList>
    </citation>
    <scope>NUCLEOTIDE SEQUENCE</scope>
</reference>
<name>A0AAE8BLX1_9CAUD</name>
<accession>A0AAE8BLX1</accession>
<proteinExistence type="predicted"/>
<protein>
    <submittedName>
        <fullName evidence="1">Uncharacterized protein</fullName>
    </submittedName>
</protein>
<evidence type="ECO:0000313" key="2">
    <source>
        <dbReference type="Proteomes" id="UP000827858"/>
    </source>
</evidence>
<sequence length="202" mass="23630">MRNFRNLSKNENEELSRKFSFLLKYNEDCTAEDFSCAAVTVFDHWLYETDSLSIIADATDDQIRAWNGIIKRFFTQLVELEKPLKYKYIGRNSKQKLQFSRFVGSDDLGLYVANLFDAVYATNLVFVRLGIELWFEDNWTIHFKYKNQKDCLEMFELIASLGLYILPAYSAEHLNNYKTLAAYLRSQDLNKLLHRTANAAAE</sequence>
<evidence type="ECO:0000313" key="1">
    <source>
        <dbReference type="EMBL" id="QYW06352.1"/>
    </source>
</evidence>
<dbReference type="Proteomes" id="UP000827858">
    <property type="component" value="Segment"/>
</dbReference>
<dbReference type="EMBL" id="MZ568829">
    <property type="protein sequence ID" value="QYW06352.1"/>
    <property type="molecule type" value="Genomic_DNA"/>
</dbReference>
<organism evidence="1 2">
    <name type="scientific">Shewanella phage vB_SspM_M16-3</name>
    <dbReference type="NCBI Taxonomy" id="2866684"/>
    <lineage>
        <taxon>Viruses</taxon>
        <taxon>Duplodnaviria</taxon>
        <taxon>Heunggongvirae</taxon>
        <taxon>Uroviricota</taxon>
        <taxon>Caudoviricetes</taxon>
        <taxon>Peduoviridae</taxon>
        <taxon>Arsenicumvirus</taxon>
        <taxon>Arsenicumvirus M163</taxon>
    </lineage>
</organism>
<keyword evidence="2" id="KW-1185">Reference proteome</keyword>
<gene>
    <name evidence="1" type="ORF">M163_p62</name>
</gene>